<gene>
    <name evidence="2" type="ORF">GA0070622_4244</name>
</gene>
<name>A0A1A9BCG3_9ACTN</name>
<feature type="region of interest" description="Disordered" evidence="1">
    <location>
        <begin position="192"/>
        <end position="212"/>
    </location>
</feature>
<organism evidence="2 3">
    <name type="scientific">Micromonospora sediminicola</name>
    <dbReference type="NCBI Taxonomy" id="946078"/>
    <lineage>
        <taxon>Bacteria</taxon>
        <taxon>Bacillati</taxon>
        <taxon>Actinomycetota</taxon>
        <taxon>Actinomycetes</taxon>
        <taxon>Micromonosporales</taxon>
        <taxon>Micromonosporaceae</taxon>
        <taxon>Micromonospora</taxon>
    </lineage>
</organism>
<dbReference type="OrthoDB" id="8859217at2"/>
<evidence type="ECO:0000313" key="2">
    <source>
        <dbReference type="EMBL" id="SBT67190.1"/>
    </source>
</evidence>
<reference evidence="3" key="1">
    <citation type="submission" date="2016-06" db="EMBL/GenBank/DDBJ databases">
        <authorList>
            <person name="Varghese N."/>
            <person name="Submissions Spin"/>
        </authorList>
    </citation>
    <scope>NUCLEOTIDE SEQUENCE [LARGE SCALE GENOMIC DNA]</scope>
    <source>
        <strain evidence="3">DSM 45794</strain>
    </source>
</reference>
<dbReference type="AlphaFoldDB" id="A0A1A9BCG3"/>
<dbReference type="Proteomes" id="UP000199558">
    <property type="component" value="Unassembled WGS sequence"/>
</dbReference>
<accession>A0A1A9BCG3</accession>
<sequence length="212" mass="24197">MCAVAGFCFKTTWLAVRDRTVQEVADALDLRERETLDWAAGTDRAYRQGVYVAEPVPGWVLAHGRLDLPPGLDTTEPEFRDWLRELSRTLGEVQFFVTERVPEYHLWARAVDGDLLRAYCYIGERGEVPLVVGEPTVDEIERNVGVRRREPGMEHWSDDEWDRWHEAMPNEFDVMAIAGRWSVDPSRIDDATVTGDGIFGRPPTGPKGTWRP</sequence>
<evidence type="ECO:0000256" key="1">
    <source>
        <dbReference type="SAM" id="MobiDB-lite"/>
    </source>
</evidence>
<dbReference type="EMBL" id="FLRH01000003">
    <property type="protein sequence ID" value="SBT67190.1"/>
    <property type="molecule type" value="Genomic_DNA"/>
</dbReference>
<evidence type="ECO:0000313" key="3">
    <source>
        <dbReference type="Proteomes" id="UP000199558"/>
    </source>
</evidence>
<proteinExistence type="predicted"/>
<dbReference type="STRING" id="946078.GA0070622_4244"/>
<keyword evidence="3" id="KW-1185">Reference proteome</keyword>
<protein>
    <submittedName>
        <fullName evidence="2">Uncharacterized protein</fullName>
    </submittedName>
</protein>